<organism evidence="6 7">
    <name type="scientific">Clytia hemisphaerica</name>
    <dbReference type="NCBI Taxonomy" id="252671"/>
    <lineage>
        <taxon>Eukaryota</taxon>
        <taxon>Metazoa</taxon>
        <taxon>Cnidaria</taxon>
        <taxon>Hydrozoa</taxon>
        <taxon>Hydroidolina</taxon>
        <taxon>Leptothecata</taxon>
        <taxon>Obeliida</taxon>
        <taxon>Clytiidae</taxon>
        <taxon>Clytia</taxon>
    </lineage>
</organism>
<protein>
    <submittedName>
        <fullName evidence="6">Uncharacterized protein</fullName>
    </submittedName>
</protein>
<name>A0A7M5XDV4_9CNID</name>
<dbReference type="PANTHER" id="PTHR10671:SF108">
    <property type="entry name" value="CLAUDIN FAMILY PROTEIN-RELATED"/>
    <property type="match status" value="1"/>
</dbReference>
<reference evidence="6" key="1">
    <citation type="submission" date="2021-01" db="UniProtKB">
        <authorList>
            <consortium name="EnsemblMetazoa"/>
        </authorList>
    </citation>
    <scope>IDENTIFICATION</scope>
</reference>
<evidence type="ECO:0000256" key="2">
    <source>
        <dbReference type="ARBA" id="ARBA00022692"/>
    </source>
</evidence>
<keyword evidence="7" id="KW-1185">Reference proteome</keyword>
<keyword evidence="4 5" id="KW-0472">Membrane</keyword>
<comment type="subcellular location">
    <subcellularLocation>
        <location evidence="1">Membrane</location>
        <topology evidence="1">Multi-pass membrane protein</topology>
    </subcellularLocation>
</comment>
<dbReference type="PANTHER" id="PTHR10671">
    <property type="entry name" value="EPITHELIAL MEMBRANE PROTEIN-RELATED"/>
    <property type="match status" value="1"/>
</dbReference>
<proteinExistence type="predicted"/>
<dbReference type="RefSeq" id="XP_066933119.1">
    <property type="nucleotide sequence ID" value="XM_067077018.1"/>
</dbReference>
<dbReference type="OrthoDB" id="8678517at2759"/>
<sequence>MANVAAIRFFAFFCGLLGVIFLITALPTHHWYHARPYGSNETVVPESLHVKTIYGGIFEDCREMSDGSYSCHTTHGDGYVKTTKAFLALGIVGYAAITIYTLLTALTRKLCYKVLGSITVITAFFIMVGMATYTDQHPDKGDNMEYGWSFDLGWVSFVLTLVAGILAFFGDVEYEKV</sequence>
<dbReference type="GO" id="GO:0005886">
    <property type="term" value="C:plasma membrane"/>
    <property type="evidence" value="ECO:0007669"/>
    <property type="project" value="TreeGrafter"/>
</dbReference>
<dbReference type="InterPro" id="IPR050579">
    <property type="entry name" value="PMP-22/EMP/MP20-like"/>
</dbReference>
<accession>A0A7M5XDV4</accession>
<feature type="transmembrane region" description="Helical" evidence="5">
    <location>
        <begin position="7"/>
        <end position="26"/>
    </location>
</feature>
<dbReference type="InterPro" id="IPR004031">
    <property type="entry name" value="PMP22/EMP/MP20/Claudin"/>
</dbReference>
<dbReference type="EnsemblMetazoa" id="CLYHEMT021322.1">
    <property type="protein sequence ID" value="CLYHEMP021322.1"/>
    <property type="gene ID" value="CLYHEMG021322"/>
</dbReference>
<keyword evidence="3 5" id="KW-1133">Transmembrane helix</keyword>
<evidence type="ECO:0000256" key="4">
    <source>
        <dbReference type="ARBA" id="ARBA00023136"/>
    </source>
</evidence>
<dbReference type="GeneID" id="136820792"/>
<dbReference type="AlphaFoldDB" id="A0A7M5XDV4"/>
<evidence type="ECO:0000256" key="3">
    <source>
        <dbReference type="ARBA" id="ARBA00022989"/>
    </source>
</evidence>
<dbReference type="Pfam" id="PF00822">
    <property type="entry name" value="PMP22_Claudin"/>
    <property type="match status" value="1"/>
</dbReference>
<evidence type="ECO:0000313" key="6">
    <source>
        <dbReference type="EnsemblMetazoa" id="CLYHEMP021322.1"/>
    </source>
</evidence>
<dbReference type="Proteomes" id="UP000594262">
    <property type="component" value="Unplaced"/>
</dbReference>
<evidence type="ECO:0000256" key="5">
    <source>
        <dbReference type="SAM" id="Phobius"/>
    </source>
</evidence>
<keyword evidence="2 5" id="KW-0812">Transmembrane</keyword>
<feature type="transmembrane region" description="Helical" evidence="5">
    <location>
        <begin position="85"/>
        <end position="103"/>
    </location>
</feature>
<feature type="transmembrane region" description="Helical" evidence="5">
    <location>
        <begin position="152"/>
        <end position="172"/>
    </location>
</feature>
<evidence type="ECO:0000313" key="7">
    <source>
        <dbReference type="Proteomes" id="UP000594262"/>
    </source>
</evidence>
<feature type="transmembrane region" description="Helical" evidence="5">
    <location>
        <begin position="110"/>
        <end position="132"/>
    </location>
</feature>
<evidence type="ECO:0000256" key="1">
    <source>
        <dbReference type="ARBA" id="ARBA00004141"/>
    </source>
</evidence>
<dbReference type="Gene3D" id="1.20.140.150">
    <property type="match status" value="1"/>
</dbReference>